<accession>A0ACB9GAJ2</accession>
<sequence>MDGTNTGAPLASSAPHSDLATQLVQINQSLQTLIAHSGVLSTRLAKIEADVTEIKGILYDLHPPMSLALCEEEEDPGTLISD</sequence>
<organism evidence="1 2">
    <name type="scientific">Cichorium intybus</name>
    <name type="common">Chicory</name>
    <dbReference type="NCBI Taxonomy" id="13427"/>
    <lineage>
        <taxon>Eukaryota</taxon>
        <taxon>Viridiplantae</taxon>
        <taxon>Streptophyta</taxon>
        <taxon>Embryophyta</taxon>
        <taxon>Tracheophyta</taxon>
        <taxon>Spermatophyta</taxon>
        <taxon>Magnoliopsida</taxon>
        <taxon>eudicotyledons</taxon>
        <taxon>Gunneridae</taxon>
        <taxon>Pentapetalae</taxon>
        <taxon>asterids</taxon>
        <taxon>campanulids</taxon>
        <taxon>Asterales</taxon>
        <taxon>Asteraceae</taxon>
        <taxon>Cichorioideae</taxon>
        <taxon>Cichorieae</taxon>
        <taxon>Cichoriinae</taxon>
        <taxon>Cichorium</taxon>
    </lineage>
</organism>
<keyword evidence="2" id="KW-1185">Reference proteome</keyword>
<comment type="caution">
    <text evidence="1">The sequence shown here is derived from an EMBL/GenBank/DDBJ whole genome shotgun (WGS) entry which is preliminary data.</text>
</comment>
<reference evidence="2" key="1">
    <citation type="journal article" date="2022" name="Mol. Ecol. Resour.">
        <title>The genomes of chicory, endive, great burdock and yacon provide insights into Asteraceae palaeo-polyploidization history and plant inulin production.</title>
        <authorList>
            <person name="Fan W."/>
            <person name="Wang S."/>
            <person name="Wang H."/>
            <person name="Wang A."/>
            <person name="Jiang F."/>
            <person name="Liu H."/>
            <person name="Zhao H."/>
            <person name="Xu D."/>
            <person name="Zhang Y."/>
        </authorList>
    </citation>
    <scope>NUCLEOTIDE SEQUENCE [LARGE SCALE GENOMIC DNA]</scope>
    <source>
        <strain evidence="2">cv. Punajuju</strain>
    </source>
</reference>
<protein>
    <submittedName>
        <fullName evidence="1">Uncharacterized protein</fullName>
    </submittedName>
</protein>
<evidence type="ECO:0000313" key="2">
    <source>
        <dbReference type="Proteomes" id="UP001055811"/>
    </source>
</evidence>
<reference evidence="1 2" key="2">
    <citation type="journal article" date="2022" name="Mol. Ecol. Resour.">
        <title>The genomes of chicory, endive, great burdock and yacon provide insights into Asteraceae paleo-polyploidization history and plant inulin production.</title>
        <authorList>
            <person name="Fan W."/>
            <person name="Wang S."/>
            <person name="Wang H."/>
            <person name="Wang A."/>
            <person name="Jiang F."/>
            <person name="Liu H."/>
            <person name="Zhao H."/>
            <person name="Xu D."/>
            <person name="Zhang Y."/>
        </authorList>
    </citation>
    <scope>NUCLEOTIDE SEQUENCE [LARGE SCALE GENOMIC DNA]</scope>
    <source>
        <strain evidence="2">cv. Punajuju</strain>
        <tissue evidence="1">Leaves</tissue>
    </source>
</reference>
<name>A0ACB9GAJ2_CICIN</name>
<dbReference type="EMBL" id="CM042010">
    <property type="protein sequence ID" value="KAI3780524.1"/>
    <property type="molecule type" value="Genomic_DNA"/>
</dbReference>
<evidence type="ECO:0000313" key="1">
    <source>
        <dbReference type="EMBL" id="KAI3780524.1"/>
    </source>
</evidence>
<proteinExistence type="predicted"/>
<dbReference type="Proteomes" id="UP001055811">
    <property type="component" value="Linkage Group LG02"/>
</dbReference>
<gene>
    <name evidence="1" type="ORF">L2E82_10506</name>
</gene>